<dbReference type="InterPro" id="IPR001433">
    <property type="entry name" value="OxRdtase_FAD/NAD-bd"/>
</dbReference>
<comment type="function">
    <text evidence="7">Is involved in NO detoxification in an aerobic process, termed nitric oxide dioxygenase (NOD) reaction that utilizes O(2) and NAD(P)H to convert NO to nitrate, which protects the bacterium from various noxious nitrogen compounds. Therefore, plays a central role in the inducible response to nitrosative stress.</text>
</comment>
<comment type="similarity">
    <text evidence="1 7">Belongs to the globin family. Two-domain flavohemoproteins subfamily.</text>
</comment>
<proteinExistence type="inferred from homology"/>
<accession>A0ABS6GMV3</accession>
<dbReference type="Proteomes" id="UP000812672">
    <property type="component" value="Unassembled WGS sequence"/>
</dbReference>
<dbReference type="EMBL" id="JAHLZF010000005">
    <property type="protein sequence ID" value="MBU6080413.1"/>
    <property type="molecule type" value="Genomic_DNA"/>
</dbReference>
<dbReference type="GO" id="GO:0008941">
    <property type="term" value="F:nitric oxide dioxygenase NAD(P)H activity"/>
    <property type="evidence" value="ECO:0007669"/>
    <property type="project" value="UniProtKB-EC"/>
</dbReference>
<name>A0ABS6GMV3_9BACI</name>
<keyword evidence="7" id="KW-0216">Detoxification</keyword>
<feature type="active site" description="Charge relay system" evidence="7">
    <location>
        <position position="95"/>
    </location>
</feature>
<keyword evidence="6 7" id="KW-0408">Iron</keyword>
<evidence type="ECO:0000259" key="8">
    <source>
        <dbReference type="PROSITE" id="PS01033"/>
    </source>
</evidence>
<reference evidence="10 11" key="1">
    <citation type="journal article" date="2011" name="Int. J. Syst. Evol. Microbiol.">
        <title>Allobacillus halotolerans gen. nov., sp. nov. isolated from shrimp paste.</title>
        <authorList>
            <person name="Sheu S.Y."/>
            <person name="Arun A.B."/>
            <person name="Jiang S.R."/>
            <person name="Young C.C."/>
            <person name="Chen W.M."/>
        </authorList>
    </citation>
    <scope>NUCLEOTIDE SEQUENCE [LARGE SCALE GENOMIC DNA]</scope>
    <source>
        <strain evidence="10 11">LMG 24826</strain>
    </source>
</reference>
<dbReference type="Pfam" id="PF00970">
    <property type="entry name" value="FAD_binding_6"/>
    <property type="match status" value="1"/>
</dbReference>
<dbReference type="PROSITE" id="PS01033">
    <property type="entry name" value="GLOBIN"/>
    <property type="match status" value="1"/>
</dbReference>
<comment type="cofactor">
    <cofactor evidence="7">
        <name>heme b</name>
        <dbReference type="ChEBI" id="CHEBI:60344"/>
    </cofactor>
    <text evidence="7">Binds 1 heme b (iron(II)-protoporphyrin IX) group per subunit.</text>
</comment>
<dbReference type="NCBIfam" id="NF009805">
    <property type="entry name" value="PRK13289.1"/>
    <property type="match status" value="1"/>
</dbReference>
<evidence type="ECO:0000313" key="11">
    <source>
        <dbReference type="Proteomes" id="UP000812672"/>
    </source>
</evidence>
<feature type="active site" description="Charge relay system" evidence="7">
    <location>
        <position position="137"/>
    </location>
</feature>
<comment type="cofactor">
    <cofactor evidence="7">
        <name>FAD</name>
        <dbReference type="ChEBI" id="CHEBI:57692"/>
    </cofactor>
    <text evidence="7">Binds 1 FAD per subunit.</text>
</comment>
<comment type="similarity">
    <text evidence="7">In the C-terminal section; belongs to the flavoprotein pyridine nucleotide cytochrome reductase family.</text>
</comment>
<dbReference type="InterPro" id="IPR017927">
    <property type="entry name" value="FAD-bd_FR_type"/>
</dbReference>
<dbReference type="EC" id="1.14.12.17" evidence="7"/>
<dbReference type="CDD" id="cd06184">
    <property type="entry name" value="flavohem_like_fad_nad_binding"/>
    <property type="match status" value="1"/>
</dbReference>
<organism evidence="10 11">
    <name type="scientific">Allobacillus halotolerans</name>
    <dbReference type="NCBI Taxonomy" id="570278"/>
    <lineage>
        <taxon>Bacteria</taxon>
        <taxon>Bacillati</taxon>
        <taxon>Bacillota</taxon>
        <taxon>Bacilli</taxon>
        <taxon>Bacillales</taxon>
        <taxon>Bacillaceae</taxon>
        <taxon>Allobacillus</taxon>
    </lineage>
</organism>
<evidence type="ECO:0000259" key="9">
    <source>
        <dbReference type="PROSITE" id="PS51384"/>
    </source>
</evidence>
<dbReference type="PANTHER" id="PTHR43396">
    <property type="entry name" value="FLAVOHEMOPROTEIN"/>
    <property type="match status" value="1"/>
</dbReference>
<evidence type="ECO:0000256" key="3">
    <source>
        <dbReference type="ARBA" id="ARBA00022617"/>
    </source>
</evidence>
<keyword evidence="7" id="KW-0521">NADP</keyword>
<evidence type="ECO:0000313" key="10">
    <source>
        <dbReference type="EMBL" id="MBU6080413.1"/>
    </source>
</evidence>
<dbReference type="InterPro" id="IPR000971">
    <property type="entry name" value="Globin"/>
</dbReference>
<dbReference type="RefSeq" id="WP_216686981.1">
    <property type="nucleotide sequence ID" value="NZ_CAUPKR010000004.1"/>
</dbReference>
<feature type="binding site" evidence="7">
    <location>
        <position position="190"/>
    </location>
    <ligand>
        <name>FAD</name>
        <dbReference type="ChEBI" id="CHEBI:57692"/>
    </ligand>
</feature>
<comment type="domain">
    <text evidence="7">Consists of two distinct domains; an N-terminal heme-containing oxygen-binding domain and a C-terminal reductase domain with binding sites for FAD and NAD(P)H.</text>
</comment>
<dbReference type="PROSITE" id="PS51384">
    <property type="entry name" value="FAD_FR"/>
    <property type="match status" value="1"/>
</dbReference>
<dbReference type="Pfam" id="PF00175">
    <property type="entry name" value="NAD_binding_1"/>
    <property type="match status" value="1"/>
</dbReference>
<dbReference type="HAMAP" id="MF_01252">
    <property type="entry name" value="Hmp"/>
    <property type="match status" value="1"/>
</dbReference>
<feature type="region of interest" description="Reductase" evidence="7">
    <location>
        <begin position="149"/>
        <end position="410"/>
    </location>
</feature>
<dbReference type="CDD" id="cd14777">
    <property type="entry name" value="Yhb1-globin-like"/>
    <property type="match status" value="1"/>
</dbReference>
<feature type="binding site" description="proximal binding residue" evidence="7">
    <location>
        <position position="85"/>
    </location>
    <ligand>
        <name>heme b</name>
        <dbReference type="ChEBI" id="CHEBI:60344"/>
    </ligand>
    <ligandPart>
        <name>Fe</name>
        <dbReference type="ChEBI" id="CHEBI:18248"/>
    </ligandPart>
</feature>
<comment type="catalytic activity">
    <reaction evidence="7">
        <text>2 nitric oxide + NADPH + 2 O2 = 2 nitrate + NADP(+) + H(+)</text>
        <dbReference type="Rhea" id="RHEA:19465"/>
        <dbReference type="ChEBI" id="CHEBI:15378"/>
        <dbReference type="ChEBI" id="CHEBI:15379"/>
        <dbReference type="ChEBI" id="CHEBI:16480"/>
        <dbReference type="ChEBI" id="CHEBI:17632"/>
        <dbReference type="ChEBI" id="CHEBI:57783"/>
        <dbReference type="ChEBI" id="CHEBI:58349"/>
        <dbReference type="EC" id="1.14.12.17"/>
    </reaction>
</comment>
<keyword evidence="7" id="KW-0274">FAD</keyword>
<keyword evidence="5 7" id="KW-0479">Metal-binding</keyword>
<feature type="site" description="Influences the redox potential of the prosthetic heme and FAD groups" evidence="7">
    <location>
        <position position="84"/>
    </location>
</feature>
<gene>
    <name evidence="10" type="primary">hmpA</name>
    <name evidence="7" type="synonym">hmp</name>
    <name evidence="10" type="ORF">KQ486_05235</name>
</gene>
<evidence type="ECO:0000256" key="6">
    <source>
        <dbReference type="ARBA" id="ARBA00023004"/>
    </source>
</evidence>
<keyword evidence="4 7" id="KW-0561">Oxygen transport</keyword>
<keyword evidence="7" id="KW-0285">Flavoprotein</keyword>
<sequence length="410" mass="46869">MLDEKTIKTVKETAPVLKEHSNEIGKRFYQLLFKKVPDLYNLFNQTNQKRGIQQEALAYSVYAAGENIDHLEAVEPVIRRVTEKHVAIGVEAEQYPVVGETLLEAVKDVLGETASDDILDAWGKAYKYIADEFIRIENERYEELENMPGGWKGFRDFVVDKKEKESDLITSFYLKPKDGKPIATFKPGQYLTIKADIPGEKYTHIRHYSLSDAPRKDYYRISVKKEESSEQNPSGIVSNYLHESVEEGDVLSFSAPAGDFVVEPLDKPLVLISGGVGITPMMSMLNTYTEKDKNRKIIFIHSSRNGNIQPFKEQLTNLAQNNKQVDYYVCYDSPTDEDQREKRYNKEGHIDLDWLESILPTNDADFYLCGPMPFLEAMVGQLNRWNVPKEQVKYEVFNPVAILGAEEGQQ</sequence>
<evidence type="ECO:0000256" key="5">
    <source>
        <dbReference type="ARBA" id="ARBA00022723"/>
    </source>
</evidence>
<feature type="domain" description="Globin" evidence="8">
    <location>
        <begin position="1"/>
        <end position="138"/>
    </location>
</feature>
<dbReference type="Pfam" id="PF00042">
    <property type="entry name" value="Globin"/>
    <property type="match status" value="1"/>
</dbReference>
<feature type="binding site" evidence="7">
    <location>
        <begin position="275"/>
        <end position="280"/>
    </location>
    <ligand>
        <name>NADP(+)</name>
        <dbReference type="ChEBI" id="CHEBI:58349"/>
    </ligand>
</feature>
<protein>
    <recommendedName>
        <fullName evidence="7">Flavohemoprotein</fullName>
    </recommendedName>
    <alternativeName>
        <fullName evidence="7">Flavohemoglobin</fullName>
    </alternativeName>
    <alternativeName>
        <fullName evidence="7">Hemoglobin-like protein</fullName>
    </alternativeName>
    <alternativeName>
        <fullName evidence="7">Nitric oxide dioxygenase</fullName>
        <shortName evidence="7">NO oxygenase</shortName>
        <shortName evidence="7">NOD</shortName>
        <ecNumber evidence="7">1.14.12.17</ecNumber>
    </alternativeName>
</protein>
<comment type="catalytic activity">
    <reaction evidence="7">
        <text>2 nitric oxide + NADH + 2 O2 = 2 nitrate + NAD(+) + H(+)</text>
        <dbReference type="Rhea" id="RHEA:19469"/>
        <dbReference type="ChEBI" id="CHEBI:15378"/>
        <dbReference type="ChEBI" id="CHEBI:15379"/>
        <dbReference type="ChEBI" id="CHEBI:16480"/>
        <dbReference type="ChEBI" id="CHEBI:17632"/>
        <dbReference type="ChEBI" id="CHEBI:57540"/>
        <dbReference type="ChEBI" id="CHEBI:57945"/>
        <dbReference type="EC" id="1.14.12.17"/>
    </reaction>
</comment>
<keyword evidence="7" id="KW-0520">NAD</keyword>
<dbReference type="PANTHER" id="PTHR43396:SF3">
    <property type="entry name" value="FLAVOHEMOPROTEIN"/>
    <property type="match status" value="1"/>
</dbReference>
<dbReference type="InterPro" id="IPR023950">
    <property type="entry name" value="Hmp"/>
</dbReference>
<keyword evidence="2 7" id="KW-0813">Transport</keyword>
<evidence type="ECO:0000256" key="4">
    <source>
        <dbReference type="ARBA" id="ARBA00022621"/>
    </source>
</evidence>
<feature type="domain" description="FAD-binding FR-type" evidence="9">
    <location>
        <begin position="152"/>
        <end position="263"/>
    </location>
</feature>
<keyword evidence="7 10" id="KW-0560">Oxidoreductase</keyword>
<keyword evidence="3 7" id="KW-0349">Heme</keyword>
<evidence type="ECO:0000256" key="7">
    <source>
        <dbReference type="HAMAP-Rule" id="MF_01252"/>
    </source>
</evidence>
<feature type="site" description="Influences the redox potential of the prosthetic heme and FAD groups" evidence="7">
    <location>
        <position position="395"/>
    </location>
</feature>
<keyword evidence="11" id="KW-1185">Reference proteome</keyword>
<comment type="caution">
    <text evidence="10">The sequence shown here is derived from an EMBL/GenBank/DDBJ whole genome shotgun (WGS) entry which is preliminary data.</text>
</comment>
<feature type="site" description="Involved in heme-bound ligand stabilization and O-O bond activation" evidence="7">
    <location>
        <position position="29"/>
    </location>
</feature>
<evidence type="ECO:0000256" key="1">
    <source>
        <dbReference type="ARBA" id="ARBA00008414"/>
    </source>
</evidence>
<dbReference type="InterPro" id="IPR008333">
    <property type="entry name" value="Cbr1-like_FAD-bd_dom"/>
</dbReference>
<evidence type="ECO:0000256" key="2">
    <source>
        <dbReference type="ARBA" id="ARBA00022448"/>
    </source>
</evidence>
<comment type="caution">
    <text evidence="7">Lacks conserved residue(s) required for the propagation of feature annotation.</text>
</comment>